<dbReference type="GO" id="GO:0005681">
    <property type="term" value="C:spliceosomal complex"/>
    <property type="evidence" value="ECO:0007669"/>
    <property type="project" value="InterPro"/>
</dbReference>
<protein>
    <submittedName>
        <fullName evidence="5">Puff-specific protein bx42</fullName>
    </submittedName>
</protein>
<reference evidence="5 6" key="1">
    <citation type="journal article" date="2014" name="Mol. Plant">
        <title>Chromosome Scale Genome Assembly and Transcriptome Profiling of Nannochloropsis gaditana in Nitrogen Depletion.</title>
        <authorList>
            <person name="Corteggiani Carpinelli E."/>
            <person name="Telatin A."/>
            <person name="Vitulo N."/>
            <person name="Forcato C."/>
            <person name="D'Angelo M."/>
            <person name="Schiavon R."/>
            <person name="Vezzi A."/>
            <person name="Giacometti G.M."/>
            <person name="Morosinotto T."/>
            <person name="Valle G."/>
        </authorList>
    </citation>
    <scope>NUCLEOTIDE SEQUENCE [LARGE SCALE GENOMIC DNA]</scope>
    <source>
        <strain evidence="5 6">B-31</strain>
    </source>
</reference>
<feature type="region of interest" description="Disordered" evidence="3">
    <location>
        <begin position="243"/>
        <end position="275"/>
    </location>
</feature>
<feature type="region of interest" description="Disordered" evidence="3">
    <location>
        <begin position="370"/>
        <end position="410"/>
    </location>
</feature>
<dbReference type="Proteomes" id="UP000019335">
    <property type="component" value="Chromosome 5"/>
</dbReference>
<feature type="compositionally biased region" description="Basic and acidic residues" evidence="3">
    <location>
        <begin position="398"/>
        <end position="410"/>
    </location>
</feature>
<dbReference type="EMBL" id="AZIL01000353">
    <property type="protein sequence ID" value="EWM28131.1"/>
    <property type="molecule type" value="Genomic_DNA"/>
</dbReference>
<name>W7U5N7_9STRA</name>
<accession>W7U5N7</accession>
<dbReference type="GO" id="GO:0000398">
    <property type="term" value="P:mRNA splicing, via spliceosome"/>
    <property type="evidence" value="ECO:0007669"/>
    <property type="project" value="InterPro"/>
</dbReference>
<comment type="similarity">
    <text evidence="1">Belongs to the SNW family.</text>
</comment>
<proteinExistence type="inferred from homology"/>
<dbReference type="PANTHER" id="PTHR12096">
    <property type="entry name" value="NUCLEAR PROTEIN SKIP-RELATED"/>
    <property type="match status" value="1"/>
</dbReference>
<comment type="caution">
    <text evidence="5">The sequence shown here is derived from an EMBL/GenBank/DDBJ whole genome shotgun (WGS) entry which is preliminary data.</text>
</comment>
<evidence type="ECO:0000313" key="5">
    <source>
        <dbReference type="EMBL" id="EWM28131.1"/>
    </source>
</evidence>
<feature type="region of interest" description="Disordered" evidence="3">
    <location>
        <begin position="202"/>
        <end position="223"/>
    </location>
</feature>
<feature type="compositionally biased region" description="Basic and acidic residues" evidence="3">
    <location>
        <begin position="573"/>
        <end position="590"/>
    </location>
</feature>
<dbReference type="InterPro" id="IPR004015">
    <property type="entry name" value="SKI-int_prot_SKIP_SNW-dom"/>
</dbReference>
<evidence type="ECO:0000313" key="6">
    <source>
        <dbReference type="Proteomes" id="UP000019335"/>
    </source>
</evidence>
<evidence type="ECO:0000256" key="3">
    <source>
        <dbReference type="SAM" id="MobiDB-lite"/>
    </source>
</evidence>
<gene>
    <name evidence="5" type="ORF">Naga_100036g26</name>
</gene>
<feature type="coiled-coil region" evidence="2">
    <location>
        <begin position="332"/>
        <end position="366"/>
    </location>
</feature>
<organism evidence="5 6">
    <name type="scientific">Nannochloropsis gaditana</name>
    <dbReference type="NCBI Taxonomy" id="72520"/>
    <lineage>
        <taxon>Eukaryota</taxon>
        <taxon>Sar</taxon>
        <taxon>Stramenopiles</taxon>
        <taxon>Ochrophyta</taxon>
        <taxon>Eustigmatophyceae</taxon>
        <taxon>Eustigmatales</taxon>
        <taxon>Monodopsidaceae</taxon>
        <taxon>Nannochloropsis</taxon>
    </lineage>
</organism>
<feature type="domain" description="SKI-interacting protein SKIP SNW" evidence="4">
    <location>
        <begin position="210"/>
        <end position="369"/>
    </location>
</feature>
<dbReference type="AlphaFoldDB" id="W7U5N7"/>
<keyword evidence="2" id="KW-0175">Coiled coil</keyword>
<evidence type="ECO:0000256" key="1">
    <source>
        <dbReference type="ARBA" id="ARBA00010197"/>
    </source>
</evidence>
<evidence type="ECO:0000259" key="4">
    <source>
        <dbReference type="Pfam" id="PF02731"/>
    </source>
</evidence>
<dbReference type="InterPro" id="IPR017862">
    <property type="entry name" value="SKI-int_prot_SKIP"/>
</dbReference>
<evidence type="ECO:0000256" key="2">
    <source>
        <dbReference type="SAM" id="Coils"/>
    </source>
</evidence>
<sequence>MLLTNYNHGHEYETGPRIQSCQCNRSSSSGHLGTMATLGLSRLLPKPTQTYQVHKDDPSPTALARLEISGKKVIPPYGERNGFVPRAVGDFGDGGAFPEVHVVQYPLNMGKKDAASASNAIVSVDVAADGKVNFDAIVRQGTNRNKIVHSKLSDMRGGDADENVLSKPTPEEEAEQAAKTKSALEALIGGKIAAARPVQLAKAPGSEEPTYVRYTPNPNAPGYNTNAKQRVIELVDAQVDPMEPAKHKHKKVPRGPPEDPVPVLHSPPRKVSVEDQEAWKIPPCISNWKNAKGYTIPLDKRLAADGRGLQETTINPKFAALPQALYIAEDKAREQIAARAKIDQKIKKLEREQKEQELRELAARSRMARAGVPGEVGGRREEESVGHYGRAGGGAGGVRERVEDVGEERGAEVVRGMTEEERVAAAQRDKLRVERRKELERDMRKDNMRGAMRKGKLDRDGERDISEKIALGMHVGSAKLTGDEVYDSRLFNQGGGVEAGFGGEDEYNVYNKALFDKGTGSSIYRPRGDVGVGGLDEDGGADAEAQYKKIANADKFRPDRGFAGADYHGGGQARDKPVQFEREGGREGGGRESGGSGRREDEEDFFGVGDFVEEGGGGKRKDPLGRIGGRGLMSAGTAGSKEELEMGSKRQKINFTEAGGGGRRERSP</sequence>
<dbReference type="OrthoDB" id="666364at2759"/>
<feature type="region of interest" description="Disordered" evidence="3">
    <location>
        <begin position="557"/>
        <end position="668"/>
    </location>
</feature>
<dbReference type="Pfam" id="PF02731">
    <property type="entry name" value="SKIP_SNW"/>
    <property type="match status" value="1"/>
</dbReference>
<keyword evidence="6" id="KW-1185">Reference proteome</keyword>